<dbReference type="InParanoid" id="E3IXP3"/>
<proteinExistence type="predicted"/>
<keyword evidence="5" id="KW-1185">Reference proteome</keyword>
<dbReference type="Pfam" id="PF08240">
    <property type="entry name" value="ADH_N"/>
    <property type="match status" value="1"/>
</dbReference>
<dbReference type="SUPFAM" id="SSF51735">
    <property type="entry name" value="NAD(P)-binding Rossmann-fold domains"/>
    <property type="match status" value="1"/>
</dbReference>
<dbReference type="PANTHER" id="PTHR43189">
    <property type="entry name" value="ZINC-TYPE ALCOHOL DEHYDROGENASE-LIKE PROTEIN C1198.01-RELATED"/>
    <property type="match status" value="1"/>
</dbReference>
<dbReference type="AlphaFoldDB" id="E3IXP3"/>
<dbReference type="OrthoDB" id="9797931at2"/>
<evidence type="ECO:0000313" key="5">
    <source>
        <dbReference type="Proteomes" id="UP000002484"/>
    </source>
</evidence>
<gene>
    <name evidence="4" type="ordered locus">FraEuI1c_2163</name>
</gene>
<feature type="domain" description="Alcohol dehydrogenase-like C-terminal" evidence="2">
    <location>
        <begin position="172"/>
        <end position="294"/>
    </location>
</feature>
<accession>E3IXP3</accession>
<dbReference type="InterPro" id="IPR013149">
    <property type="entry name" value="ADH-like_C"/>
</dbReference>
<dbReference type="HOGENOM" id="CLU_026673_11_1_11"/>
<evidence type="ECO:0000256" key="1">
    <source>
        <dbReference type="ARBA" id="ARBA00023002"/>
    </source>
</evidence>
<dbReference type="EMBL" id="CP002299">
    <property type="protein sequence ID" value="ADP80202.1"/>
    <property type="molecule type" value="Genomic_DNA"/>
</dbReference>
<dbReference type="Gene3D" id="3.90.180.10">
    <property type="entry name" value="Medium-chain alcohol dehydrogenases, catalytic domain"/>
    <property type="match status" value="1"/>
</dbReference>
<dbReference type="CDD" id="cd08262">
    <property type="entry name" value="Zn_ADH8"/>
    <property type="match status" value="1"/>
</dbReference>
<organism evidence="4 5">
    <name type="scientific">Pseudofrankia inefficax (strain DSM 45817 / CECT 9037 / DDB 130130 / EuI1c)</name>
    <name type="common">Frankia inefficax</name>
    <dbReference type="NCBI Taxonomy" id="298654"/>
    <lineage>
        <taxon>Bacteria</taxon>
        <taxon>Bacillati</taxon>
        <taxon>Actinomycetota</taxon>
        <taxon>Actinomycetes</taxon>
        <taxon>Frankiales</taxon>
        <taxon>Frankiaceae</taxon>
        <taxon>Pseudofrankia</taxon>
    </lineage>
</organism>
<dbReference type="KEGG" id="fri:FraEuI1c_2163"/>
<dbReference type="GO" id="GO:0016491">
    <property type="term" value="F:oxidoreductase activity"/>
    <property type="evidence" value="ECO:0007669"/>
    <property type="project" value="UniProtKB-KW"/>
</dbReference>
<sequence>MRAAVLRGGTVEARVVADPVPGPGQLLVRSLACGICASDLHFMDHLDAGADDDSGMSTYDPEVDIVMGHEYCAEVVGYGPDTERRIPVGTRVSSLPILATPTGRKIIGQNPESPGGFGEYFLMSEAITRVVASDLPSEIVCVADAISVGWSAASRAQVTTSEVPLVIGCGAIALSAIAQLRRLGVGPIVAVDFVASRRATALAMGADVVVDPAEISPFQAWRDVVSGPAESMKELMAVAGLPGCVVFECVGVPGVLDSIIKGCERGTRIYSVGGPPEGDHLHTLTAKRKGLNIQFGGGPSMDHWDEAFEAVCSGSLDVTPLLGQTIGLDEVADGLAAARDATGPVRIIVTPSAQGRTTA</sequence>
<protein>
    <submittedName>
        <fullName evidence="4">Alcohol dehydrogenase zinc-binding domain protein</fullName>
    </submittedName>
</protein>
<dbReference type="Proteomes" id="UP000002484">
    <property type="component" value="Chromosome"/>
</dbReference>
<feature type="domain" description="Alcohol dehydrogenase-like N-terminal" evidence="3">
    <location>
        <begin position="22"/>
        <end position="126"/>
    </location>
</feature>
<dbReference type="Pfam" id="PF00107">
    <property type="entry name" value="ADH_zinc_N"/>
    <property type="match status" value="1"/>
</dbReference>
<dbReference type="eggNOG" id="COG1063">
    <property type="taxonomic scope" value="Bacteria"/>
</dbReference>
<evidence type="ECO:0000259" key="3">
    <source>
        <dbReference type="Pfam" id="PF08240"/>
    </source>
</evidence>
<dbReference type="InterPro" id="IPR036291">
    <property type="entry name" value="NAD(P)-bd_dom_sf"/>
</dbReference>
<evidence type="ECO:0000313" key="4">
    <source>
        <dbReference type="EMBL" id="ADP80202.1"/>
    </source>
</evidence>
<dbReference type="Gene3D" id="3.40.50.720">
    <property type="entry name" value="NAD(P)-binding Rossmann-like Domain"/>
    <property type="match status" value="1"/>
</dbReference>
<name>E3IXP3_PSEI1</name>
<dbReference type="InterPro" id="IPR013154">
    <property type="entry name" value="ADH-like_N"/>
</dbReference>
<reference evidence="4 5" key="1">
    <citation type="submission" date="2010-10" db="EMBL/GenBank/DDBJ databases">
        <title>Complete sequence of Frankia sp. EuI1c.</title>
        <authorList>
            <consortium name="US DOE Joint Genome Institute"/>
            <person name="Lucas S."/>
            <person name="Copeland A."/>
            <person name="Lapidus A."/>
            <person name="Cheng J.-F."/>
            <person name="Bruce D."/>
            <person name="Goodwin L."/>
            <person name="Pitluck S."/>
            <person name="Chertkov O."/>
            <person name="Detter J.C."/>
            <person name="Han C."/>
            <person name="Tapia R."/>
            <person name="Land M."/>
            <person name="Hauser L."/>
            <person name="Jeffries C."/>
            <person name="Kyrpides N."/>
            <person name="Ivanova N."/>
            <person name="Mikhailova N."/>
            <person name="Beauchemin N."/>
            <person name="Sen A."/>
            <person name="Sur S.A."/>
            <person name="Gtari M."/>
            <person name="Wall L."/>
            <person name="Tisa L."/>
            <person name="Woyke T."/>
        </authorList>
    </citation>
    <scope>NUCLEOTIDE SEQUENCE [LARGE SCALE GENOMIC DNA]</scope>
    <source>
        <strain evidence="5">DSM 45817 / CECT 9037 / EuI1c</strain>
    </source>
</reference>
<evidence type="ECO:0000259" key="2">
    <source>
        <dbReference type="Pfam" id="PF00107"/>
    </source>
</evidence>
<dbReference type="RefSeq" id="WP_013423321.1">
    <property type="nucleotide sequence ID" value="NC_014666.1"/>
</dbReference>
<dbReference type="STRING" id="298654.FraEuI1c_2163"/>
<dbReference type="PANTHER" id="PTHR43189:SF1">
    <property type="entry name" value="ZINC-TYPE ALCOHOL DEHYDROGENASE-LIKE PROTEIN C1198.01"/>
    <property type="match status" value="1"/>
</dbReference>
<dbReference type="SUPFAM" id="SSF50129">
    <property type="entry name" value="GroES-like"/>
    <property type="match status" value="1"/>
</dbReference>
<dbReference type="InterPro" id="IPR011032">
    <property type="entry name" value="GroES-like_sf"/>
</dbReference>
<keyword evidence="1" id="KW-0560">Oxidoreductase</keyword>